<feature type="repeat" description="Solcar" evidence="9">
    <location>
        <begin position="180"/>
        <end position="260"/>
    </location>
</feature>
<keyword evidence="4 9" id="KW-0812">Transmembrane</keyword>
<sequence>MVVGHPLDTIKVQLQTQAAHNRYESLKACVESVKNQSLVSFYRGLSWPLLSYGAINSVYFGVYEKSLTWLTGHGICSKNSHVNMFIAGSMGGAAQLVIACPIDVIKVVLQSQIPHTKDEKLKKYYKGPVTAFRDILRVRGIAGLYRGIGAQLIRDIPSSGVYFFSFEYLRTHLSVFVSRDSKLVSLLAGGTAGVISWLSILPLDVVKSRLQADTERKLFTGFWNCAVKSYQEDGIRVFFRGGTMVSLRAFPVNAVIFLTY</sequence>
<feature type="repeat" description="Solcar" evidence="9">
    <location>
        <begin position="79"/>
        <end position="172"/>
    </location>
</feature>
<dbReference type="KEGG" id="lgi:LOTGIDRAFT_194198"/>
<comment type="subcellular location">
    <subcellularLocation>
        <location evidence="1">Mitochondrion membrane</location>
        <topology evidence="1">Multi-pass membrane protein</topology>
    </subcellularLocation>
</comment>
<accession>V3ZYN9</accession>
<keyword evidence="3 10" id="KW-0813">Transport</keyword>
<evidence type="ECO:0000256" key="10">
    <source>
        <dbReference type="RuleBase" id="RU000488"/>
    </source>
</evidence>
<dbReference type="PANTHER" id="PTHR45624">
    <property type="entry name" value="MITOCHONDRIAL BASIC AMINO ACIDS TRANSPORTER-RELATED"/>
    <property type="match status" value="1"/>
</dbReference>
<dbReference type="CTD" id="20245067"/>
<keyword evidence="5" id="KW-0677">Repeat</keyword>
<dbReference type="InterPro" id="IPR050567">
    <property type="entry name" value="Mitochondrial_Carrier"/>
</dbReference>
<dbReference type="OMA" id="GWGCTFP"/>
<dbReference type="PRINTS" id="PR00926">
    <property type="entry name" value="MITOCARRIER"/>
</dbReference>
<evidence type="ECO:0000313" key="11">
    <source>
        <dbReference type="EMBL" id="ESO87755.1"/>
    </source>
</evidence>
<dbReference type="InterPro" id="IPR002067">
    <property type="entry name" value="MCP"/>
</dbReference>
<dbReference type="Proteomes" id="UP000030746">
    <property type="component" value="Unassembled WGS sequence"/>
</dbReference>
<dbReference type="PROSITE" id="PS50920">
    <property type="entry name" value="SOLCAR"/>
    <property type="match status" value="3"/>
</dbReference>
<evidence type="ECO:0000256" key="9">
    <source>
        <dbReference type="PROSITE-ProRule" id="PRU00282"/>
    </source>
</evidence>
<dbReference type="GeneID" id="20245067"/>
<dbReference type="RefSeq" id="XP_009061644.1">
    <property type="nucleotide sequence ID" value="XM_009063396.1"/>
</dbReference>
<keyword evidence="8 9" id="KW-0472">Membrane</keyword>
<dbReference type="GO" id="GO:0031966">
    <property type="term" value="C:mitochondrial membrane"/>
    <property type="evidence" value="ECO:0007669"/>
    <property type="project" value="UniProtKB-SubCell"/>
</dbReference>
<dbReference type="AlphaFoldDB" id="V3ZYN9"/>
<evidence type="ECO:0000256" key="3">
    <source>
        <dbReference type="ARBA" id="ARBA00022448"/>
    </source>
</evidence>
<reference evidence="11 12" key="1">
    <citation type="journal article" date="2013" name="Nature">
        <title>Insights into bilaterian evolution from three spiralian genomes.</title>
        <authorList>
            <person name="Simakov O."/>
            <person name="Marletaz F."/>
            <person name="Cho S.J."/>
            <person name="Edsinger-Gonzales E."/>
            <person name="Havlak P."/>
            <person name="Hellsten U."/>
            <person name="Kuo D.H."/>
            <person name="Larsson T."/>
            <person name="Lv J."/>
            <person name="Arendt D."/>
            <person name="Savage R."/>
            <person name="Osoegawa K."/>
            <person name="de Jong P."/>
            <person name="Grimwood J."/>
            <person name="Chapman J.A."/>
            <person name="Shapiro H."/>
            <person name="Aerts A."/>
            <person name="Otillar R.P."/>
            <person name="Terry A.Y."/>
            <person name="Boore J.L."/>
            <person name="Grigoriev I.V."/>
            <person name="Lindberg D.R."/>
            <person name="Seaver E.C."/>
            <person name="Weisblat D.A."/>
            <person name="Putnam N.H."/>
            <person name="Rokhsar D.S."/>
        </authorList>
    </citation>
    <scope>NUCLEOTIDE SEQUENCE [LARGE SCALE GENOMIC DNA]</scope>
</reference>
<proteinExistence type="inferred from homology"/>
<evidence type="ECO:0000256" key="4">
    <source>
        <dbReference type="ARBA" id="ARBA00022692"/>
    </source>
</evidence>
<gene>
    <name evidence="11" type="ORF">LOTGIDRAFT_194198</name>
</gene>
<protein>
    <recommendedName>
        <fullName evidence="13">Solute carrier family 25 member 45</fullName>
    </recommendedName>
</protein>
<keyword evidence="12" id="KW-1185">Reference proteome</keyword>
<evidence type="ECO:0000256" key="2">
    <source>
        <dbReference type="ARBA" id="ARBA00006375"/>
    </source>
</evidence>
<dbReference type="STRING" id="225164.V3ZYN9"/>
<dbReference type="OrthoDB" id="193856at2759"/>
<keyword evidence="6" id="KW-1133">Transmembrane helix</keyword>
<comment type="similarity">
    <text evidence="2 10">Belongs to the mitochondrial carrier (TC 2.A.29) family.</text>
</comment>
<dbReference type="EMBL" id="KB202849">
    <property type="protein sequence ID" value="ESO87755.1"/>
    <property type="molecule type" value="Genomic_DNA"/>
</dbReference>
<dbReference type="GO" id="GO:0022857">
    <property type="term" value="F:transmembrane transporter activity"/>
    <property type="evidence" value="ECO:0007669"/>
    <property type="project" value="TreeGrafter"/>
</dbReference>
<dbReference type="SUPFAM" id="SSF103506">
    <property type="entry name" value="Mitochondrial carrier"/>
    <property type="match status" value="1"/>
</dbReference>
<evidence type="ECO:0000256" key="7">
    <source>
        <dbReference type="ARBA" id="ARBA00023128"/>
    </source>
</evidence>
<evidence type="ECO:0008006" key="13">
    <source>
        <dbReference type="Google" id="ProtNLM"/>
    </source>
</evidence>
<dbReference type="HOGENOM" id="CLU_015166_16_1_1"/>
<evidence type="ECO:0000313" key="12">
    <source>
        <dbReference type="Proteomes" id="UP000030746"/>
    </source>
</evidence>
<dbReference type="Gene3D" id="1.50.40.10">
    <property type="entry name" value="Mitochondrial carrier domain"/>
    <property type="match status" value="1"/>
</dbReference>
<feature type="non-terminal residue" evidence="11">
    <location>
        <position position="260"/>
    </location>
</feature>
<evidence type="ECO:0000256" key="6">
    <source>
        <dbReference type="ARBA" id="ARBA00022989"/>
    </source>
</evidence>
<dbReference type="PANTHER" id="PTHR45624:SF10">
    <property type="entry name" value="SLC (SOLUTE CARRIER) HOMOLOG"/>
    <property type="match status" value="1"/>
</dbReference>
<feature type="repeat" description="Solcar" evidence="9">
    <location>
        <begin position="1"/>
        <end position="69"/>
    </location>
</feature>
<evidence type="ECO:0000256" key="1">
    <source>
        <dbReference type="ARBA" id="ARBA00004225"/>
    </source>
</evidence>
<organism evidence="11 12">
    <name type="scientific">Lottia gigantea</name>
    <name type="common">Giant owl limpet</name>
    <dbReference type="NCBI Taxonomy" id="225164"/>
    <lineage>
        <taxon>Eukaryota</taxon>
        <taxon>Metazoa</taxon>
        <taxon>Spiralia</taxon>
        <taxon>Lophotrochozoa</taxon>
        <taxon>Mollusca</taxon>
        <taxon>Gastropoda</taxon>
        <taxon>Patellogastropoda</taxon>
        <taxon>Lottioidea</taxon>
        <taxon>Lottiidae</taxon>
        <taxon>Lottia</taxon>
    </lineage>
</organism>
<dbReference type="InterPro" id="IPR023395">
    <property type="entry name" value="MCP_dom_sf"/>
</dbReference>
<dbReference type="InterPro" id="IPR018108">
    <property type="entry name" value="MCP_transmembrane"/>
</dbReference>
<evidence type="ECO:0000256" key="5">
    <source>
        <dbReference type="ARBA" id="ARBA00022737"/>
    </source>
</evidence>
<name>V3ZYN9_LOTGI</name>
<keyword evidence="7" id="KW-0496">Mitochondrion</keyword>
<dbReference type="Pfam" id="PF00153">
    <property type="entry name" value="Mito_carr"/>
    <property type="match status" value="3"/>
</dbReference>
<evidence type="ECO:0000256" key="8">
    <source>
        <dbReference type="ARBA" id="ARBA00023136"/>
    </source>
</evidence>